<dbReference type="EMBL" id="CP097330">
    <property type="protein sequence ID" value="URF02995.1"/>
    <property type="molecule type" value="Genomic_DNA"/>
</dbReference>
<protein>
    <submittedName>
        <fullName evidence="1">Uncharacterized protein</fullName>
    </submittedName>
</protein>
<accession>A0AAE9HZX5</accession>
<proteinExistence type="predicted"/>
<dbReference type="AlphaFoldDB" id="A0AAE9HZX5"/>
<evidence type="ECO:0000313" key="2">
    <source>
        <dbReference type="Proteomes" id="UP001056132"/>
    </source>
</evidence>
<organism evidence="1 2">
    <name type="scientific">Cupriavidus campinensis</name>
    <dbReference type="NCBI Taxonomy" id="151783"/>
    <lineage>
        <taxon>Bacteria</taxon>
        <taxon>Pseudomonadati</taxon>
        <taxon>Pseudomonadota</taxon>
        <taxon>Betaproteobacteria</taxon>
        <taxon>Burkholderiales</taxon>
        <taxon>Burkholderiaceae</taxon>
        <taxon>Cupriavidus</taxon>
    </lineage>
</organism>
<reference evidence="1" key="1">
    <citation type="journal article" date="2022" name="Microbiol. Resour. Announc.">
        <title>Genome Sequence of Cupriavidus campinensis Strain G5, a Member of a Bacterial Consortium Capable of Polyethylene Degradation.</title>
        <authorList>
            <person name="Schneider B."/>
            <person name="Pfeiffer F."/>
            <person name="Dyall-Smith M."/>
            <person name="Kunte H.J."/>
        </authorList>
    </citation>
    <scope>NUCLEOTIDE SEQUENCE</scope>
    <source>
        <strain evidence="1">G5</strain>
    </source>
</reference>
<dbReference type="Proteomes" id="UP001056132">
    <property type="component" value="Chromosome 1"/>
</dbReference>
<dbReference type="KEGG" id="ccam:M5D45_10550"/>
<dbReference type="RefSeq" id="WP_250024634.1">
    <property type="nucleotide sequence ID" value="NZ_CP097330.1"/>
</dbReference>
<gene>
    <name evidence="1" type="ORF">M5D45_10550</name>
</gene>
<name>A0AAE9HZX5_9BURK</name>
<reference evidence="1" key="2">
    <citation type="submission" date="2022-05" db="EMBL/GenBank/DDBJ databases">
        <authorList>
            <person name="Kunte H.-J."/>
        </authorList>
    </citation>
    <scope>NUCLEOTIDE SEQUENCE</scope>
    <source>
        <strain evidence="1">G5</strain>
    </source>
</reference>
<sequence>MRHLEAREVAIKAMQDAVEQSGGDDIRLTKALAKAMQDPRIAQAFETVGLHDLLAEQNTQH</sequence>
<evidence type="ECO:0000313" key="1">
    <source>
        <dbReference type="EMBL" id="URF02995.1"/>
    </source>
</evidence>